<accession>A0A3M7P903</accession>
<sequence length="110" mass="12977">MNVLQRDFVCLTVNQQASAHTKSEKIRFMLLKIECLNVVNFNIDLLITKQFISREKKNPKISKVLGYFDYLFTTVMNFLRDLRENGVKKKHINKHISSKISLLKKNTNYQ</sequence>
<organism evidence="1 2">
    <name type="scientific">Brachionus plicatilis</name>
    <name type="common">Marine rotifer</name>
    <name type="synonym">Brachionus muelleri</name>
    <dbReference type="NCBI Taxonomy" id="10195"/>
    <lineage>
        <taxon>Eukaryota</taxon>
        <taxon>Metazoa</taxon>
        <taxon>Spiralia</taxon>
        <taxon>Gnathifera</taxon>
        <taxon>Rotifera</taxon>
        <taxon>Eurotatoria</taxon>
        <taxon>Monogononta</taxon>
        <taxon>Pseudotrocha</taxon>
        <taxon>Ploima</taxon>
        <taxon>Brachionidae</taxon>
        <taxon>Brachionus</taxon>
    </lineage>
</organism>
<dbReference type="AlphaFoldDB" id="A0A3M7P903"/>
<evidence type="ECO:0000313" key="2">
    <source>
        <dbReference type="Proteomes" id="UP000276133"/>
    </source>
</evidence>
<evidence type="ECO:0000313" key="1">
    <source>
        <dbReference type="EMBL" id="RMZ95503.1"/>
    </source>
</evidence>
<keyword evidence="2" id="KW-1185">Reference proteome</keyword>
<reference evidence="1 2" key="1">
    <citation type="journal article" date="2018" name="Sci. Rep.">
        <title>Genomic signatures of local adaptation to the degree of environmental predictability in rotifers.</title>
        <authorList>
            <person name="Franch-Gras L."/>
            <person name="Hahn C."/>
            <person name="Garcia-Roger E.M."/>
            <person name="Carmona M.J."/>
            <person name="Serra M."/>
            <person name="Gomez A."/>
        </authorList>
    </citation>
    <scope>NUCLEOTIDE SEQUENCE [LARGE SCALE GENOMIC DNA]</scope>
    <source>
        <strain evidence="1">HYR1</strain>
    </source>
</reference>
<name>A0A3M7P903_BRAPC</name>
<proteinExistence type="predicted"/>
<protein>
    <submittedName>
        <fullName evidence="1">Uncharacterized protein</fullName>
    </submittedName>
</protein>
<dbReference type="Proteomes" id="UP000276133">
    <property type="component" value="Unassembled WGS sequence"/>
</dbReference>
<dbReference type="EMBL" id="REGN01012391">
    <property type="protein sequence ID" value="RMZ95503.1"/>
    <property type="molecule type" value="Genomic_DNA"/>
</dbReference>
<gene>
    <name evidence="1" type="ORF">BpHYR1_035440</name>
</gene>
<comment type="caution">
    <text evidence="1">The sequence shown here is derived from an EMBL/GenBank/DDBJ whole genome shotgun (WGS) entry which is preliminary data.</text>
</comment>